<name>A0ABD3PJH4_9STRA</name>
<dbReference type="Proteomes" id="UP001530315">
    <property type="component" value="Unassembled WGS sequence"/>
</dbReference>
<dbReference type="EMBL" id="JALLAZ020000740">
    <property type="protein sequence ID" value="KAL3788173.1"/>
    <property type="molecule type" value="Genomic_DNA"/>
</dbReference>
<gene>
    <name evidence="1" type="ORF">ACHAW5_006621</name>
</gene>
<protein>
    <submittedName>
        <fullName evidence="1">Uncharacterized protein</fullName>
    </submittedName>
</protein>
<evidence type="ECO:0000313" key="2">
    <source>
        <dbReference type="Proteomes" id="UP001530315"/>
    </source>
</evidence>
<keyword evidence="2" id="KW-1185">Reference proteome</keyword>
<organism evidence="1 2">
    <name type="scientific">Stephanodiscus triporus</name>
    <dbReference type="NCBI Taxonomy" id="2934178"/>
    <lineage>
        <taxon>Eukaryota</taxon>
        <taxon>Sar</taxon>
        <taxon>Stramenopiles</taxon>
        <taxon>Ochrophyta</taxon>
        <taxon>Bacillariophyta</taxon>
        <taxon>Coscinodiscophyceae</taxon>
        <taxon>Thalassiosirophycidae</taxon>
        <taxon>Stephanodiscales</taxon>
        <taxon>Stephanodiscaceae</taxon>
        <taxon>Stephanodiscus</taxon>
    </lineage>
</organism>
<evidence type="ECO:0000313" key="1">
    <source>
        <dbReference type="EMBL" id="KAL3788173.1"/>
    </source>
</evidence>
<comment type="caution">
    <text evidence="1">The sequence shown here is derived from an EMBL/GenBank/DDBJ whole genome shotgun (WGS) entry which is preliminary data.</text>
</comment>
<accession>A0ABD3PJH4</accession>
<sequence length="207" mass="23533">MAIDKDKVYLKEIVTKNWPTTGFEKFNTSKPGTIVWDTGSLIDVILNEMMAHLTSSRHLIARSFNPTLNGSKLSSERILIASLPLLQSFLIAKASEVVDDLTRETKIRIEEFVVMQRVPYSQNHYLFENISKLRSKCLLDEVMASLPKGDKVVSVNPESLASTVRNVFTRNQEKSVDKHMAEEMQHALSSYGKVAQKIHRYCSHDLH</sequence>
<dbReference type="Gene3D" id="1.20.120.1240">
    <property type="entry name" value="Dynamin, middle domain"/>
    <property type="match status" value="1"/>
</dbReference>
<reference evidence="1 2" key="1">
    <citation type="submission" date="2024-10" db="EMBL/GenBank/DDBJ databases">
        <title>Updated reference genomes for cyclostephanoid diatoms.</title>
        <authorList>
            <person name="Roberts W.R."/>
            <person name="Alverson A.J."/>
        </authorList>
    </citation>
    <scope>NUCLEOTIDE SEQUENCE [LARGE SCALE GENOMIC DNA]</scope>
    <source>
        <strain evidence="1 2">AJA276-08</strain>
    </source>
</reference>
<proteinExistence type="predicted"/>
<dbReference type="AlphaFoldDB" id="A0ABD3PJH4"/>